<sequence>MATQVLLVVKTSQLTSFSPLMVLYNLPVEESHITPSNDKAISALSAALPQNGLNSICIIWVDFWTDVVDLVQKKSHHAFHVLTVVISEIPDLCCSLFIYFC</sequence>
<evidence type="ECO:0000313" key="1">
    <source>
        <dbReference type="EMBL" id="KAH7999509.1"/>
    </source>
</evidence>
<organism evidence="1 2">
    <name type="scientific">Sphaerodactylus townsendi</name>
    <dbReference type="NCBI Taxonomy" id="933632"/>
    <lineage>
        <taxon>Eukaryota</taxon>
        <taxon>Metazoa</taxon>
        <taxon>Chordata</taxon>
        <taxon>Craniata</taxon>
        <taxon>Vertebrata</taxon>
        <taxon>Euteleostomi</taxon>
        <taxon>Lepidosauria</taxon>
        <taxon>Squamata</taxon>
        <taxon>Bifurcata</taxon>
        <taxon>Gekkota</taxon>
        <taxon>Sphaerodactylidae</taxon>
        <taxon>Sphaerodactylus</taxon>
    </lineage>
</organism>
<dbReference type="EMBL" id="CM037618">
    <property type="protein sequence ID" value="KAH7999509.1"/>
    <property type="molecule type" value="Genomic_DNA"/>
</dbReference>
<keyword evidence="2" id="KW-1185">Reference proteome</keyword>
<dbReference type="Proteomes" id="UP000827872">
    <property type="component" value="Linkage Group LG05"/>
</dbReference>
<accession>A0ACB8F3P0</accession>
<proteinExistence type="predicted"/>
<name>A0ACB8F3P0_9SAUR</name>
<gene>
    <name evidence="1" type="ORF">K3G42_013240</name>
</gene>
<comment type="caution">
    <text evidence="1">The sequence shown here is derived from an EMBL/GenBank/DDBJ whole genome shotgun (WGS) entry which is preliminary data.</text>
</comment>
<reference evidence="1" key="1">
    <citation type="submission" date="2021-08" db="EMBL/GenBank/DDBJ databases">
        <title>The first chromosome-level gecko genome reveals the dynamic sex chromosomes of Neotropical dwarf geckos (Sphaerodactylidae: Sphaerodactylus).</title>
        <authorList>
            <person name="Pinto B.J."/>
            <person name="Keating S.E."/>
            <person name="Gamble T."/>
        </authorList>
    </citation>
    <scope>NUCLEOTIDE SEQUENCE</scope>
    <source>
        <strain evidence="1">TG3544</strain>
    </source>
</reference>
<protein>
    <submittedName>
        <fullName evidence="1">Uncharacterized protein</fullName>
    </submittedName>
</protein>
<evidence type="ECO:0000313" key="2">
    <source>
        <dbReference type="Proteomes" id="UP000827872"/>
    </source>
</evidence>